<protein>
    <recommendedName>
        <fullName evidence="2">Peptidase M13 N-terminal domain-containing protein</fullName>
    </recommendedName>
</protein>
<dbReference type="AlphaFoldDB" id="A0A814UPJ4"/>
<feature type="domain" description="Peptidase M13 N-terminal" evidence="2">
    <location>
        <begin position="82"/>
        <end position="107"/>
    </location>
</feature>
<keyword evidence="1" id="KW-1133">Transmembrane helix</keyword>
<evidence type="ECO:0000256" key="1">
    <source>
        <dbReference type="SAM" id="Phobius"/>
    </source>
</evidence>
<dbReference type="InterPro" id="IPR000718">
    <property type="entry name" value="Peptidase_M13"/>
</dbReference>
<feature type="transmembrane region" description="Helical" evidence="1">
    <location>
        <begin position="23"/>
        <end position="45"/>
    </location>
</feature>
<dbReference type="InterPro" id="IPR008753">
    <property type="entry name" value="Peptidase_M13_N"/>
</dbReference>
<dbReference type="Gene3D" id="3.40.390.10">
    <property type="entry name" value="Collagenase (Catalytic Domain)"/>
    <property type="match status" value="1"/>
</dbReference>
<dbReference type="PANTHER" id="PTHR11733">
    <property type="entry name" value="ZINC METALLOPROTEASE FAMILY M13 NEPRILYSIN-RELATED"/>
    <property type="match status" value="1"/>
</dbReference>
<dbReference type="InterPro" id="IPR024079">
    <property type="entry name" value="MetalloPept_cat_dom_sf"/>
</dbReference>
<name>A0A814UPJ4_9BILA</name>
<evidence type="ECO:0000259" key="2">
    <source>
        <dbReference type="Pfam" id="PF05649"/>
    </source>
</evidence>
<evidence type="ECO:0000313" key="3">
    <source>
        <dbReference type="EMBL" id="CAF1180125.1"/>
    </source>
</evidence>
<dbReference type="GO" id="GO:0005886">
    <property type="term" value="C:plasma membrane"/>
    <property type="evidence" value="ECO:0007669"/>
    <property type="project" value="TreeGrafter"/>
</dbReference>
<dbReference type="Proteomes" id="UP000663860">
    <property type="component" value="Unassembled WGS sequence"/>
</dbReference>
<dbReference type="Pfam" id="PF05649">
    <property type="entry name" value="Peptidase_M13_N"/>
    <property type="match status" value="1"/>
</dbReference>
<accession>A0A814UPJ4</accession>
<dbReference type="PROSITE" id="PS51885">
    <property type="entry name" value="NEPRILYSIN"/>
    <property type="match status" value="1"/>
</dbReference>
<dbReference type="GO" id="GO:0016485">
    <property type="term" value="P:protein processing"/>
    <property type="evidence" value="ECO:0007669"/>
    <property type="project" value="TreeGrafter"/>
</dbReference>
<evidence type="ECO:0000313" key="4">
    <source>
        <dbReference type="Proteomes" id="UP000663860"/>
    </source>
</evidence>
<gene>
    <name evidence="3" type="ORF">IZO911_LOCUS27412</name>
</gene>
<sequence>MSISINLATNSSISQTRSMRPFIVLRILVGIFALSTVVLAVILAINNRTTTETNGNNELCVTSYCVKAANYLIESIDETVEPCEDFYQFVCGTWIKNNRIPDDYQTTASPKQ</sequence>
<dbReference type="GO" id="GO:0004222">
    <property type="term" value="F:metalloendopeptidase activity"/>
    <property type="evidence" value="ECO:0007669"/>
    <property type="project" value="InterPro"/>
</dbReference>
<keyword evidence="1" id="KW-0812">Transmembrane</keyword>
<organism evidence="3 4">
    <name type="scientific">Adineta steineri</name>
    <dbReference type="NCBI Taxonomy" id="433720"/>
    <lineage>
        <taxon>Eukaryota</taxon>
        <taxon>Metazoa</taxon>
        <taxon>Spiralia</taxon>
        <taxon>Gnathifera</taxon>
        <taxon>Rotifera</taxon>
        <taxon>Eurotatoria</taxon>
        <taxon>Bdelloidea</taxon>
        <taxon>Adinetida</taxon>
        <taxon>Adinetidae</taxon>
        <taxon>Adineta</taxon>
    </lineage>
</organism>
<proteinExistence type="predicted"/>
<dbReference type="PANTHER" id="PTHR11733:SF133">
    <property type="entry name" value="PHOSPHATE-REGULATING NEUTRAL ENDOPEPTIDASE PHEX"/>
    <property type="match status" value="1"/>
</dbReference>
<keyword evidence="1" id="KW-0472">Membrane</keyword>
<reference evidence="3" key="1">
    <citation type="submission" date="2021-02" db="EMBL/GenBank/DDBJ databases">
        <authorList>
            <person name="Nowell W R."/>
        </authorList>
    </citation>
    <scope>NUCLEOTIDE SEQUENCE</scope>
</reference>
<comment type="caution">
    <text evidence="3">The sequence shown here is derived from an EMBL/GenBank/DDBJ whole genome shotgun (WGS) entry which is preliminary data.</text>
</comment>
<dbReference type="EMBL" id="CAJNOE010000372">
    <property type="protein sequence ID" value="CAF1180125.1"/>
    <property type="molecule type" value="Genomic_DNA"/>
</dbReference>
<dbReference type="SUPFAM" id="SSF55486">
    <property type="entry name" value="Metalloproteases ('zincins'), catalytic domain"/>
    <property type="match status" value="1"/>
</dbReference>